<feature type="non-terminal residue" evidence="1">
    <location>
        <position position="1"/>
    </location>
</feature>
<keyword evidence="2" id="KW-1185">Reference proteome</keyword>
<proteinExistence type="predicted"/>
<evidence type="ECO:0000313" key="1">
    <source>
        <dbReference type="EMBL" id="KAG2240669.1"/>
    </source>
</evidence>
<comment type="caution">
    <text evidence="1">The sequence shown here is derived from an EMBL/GenBank/DDBJ whole genome shotgun (WGS) entry which is preliminary data.</text>
</comment>
<name>A0A8X7NZJ7_BRACI</name>
<dbReference type="EMBL" id="JAAMPC010001521">
    <property type="protein sequence ID" value="KAG2240669.1"/>
    <property type="molecule type" value="Genomic_DNA"/>
</dbReference>
<organism evidence="1 2">
    <name type="scientific">Brassica carinata</name>
    <name type="common">Ethiopian mustard</name>
    <name type="synonym">Abyssinian cabbage</name>
    <dbReference type="NCBI Taxonomy" id="52824"/>
    <lineage>
        <taxon>Eukaryota</taxon>
        <taxon>Viridiplantae</taxon>
        <taxon>Streptophyta</taxon>
        <taxon>Embryophyta</taxon>
        <taxon>Tracheophyta</taxon>
        <taxon>Spermatophyta</taxon>
        <taxon>Magnoliopsida</taxon>
        <taxon>eudicotyledons</taxon>
        <taxon>Gunneridae</taxon>
        <taxon>Pentapetalae</taxon>
        <taxon>rosids</taxon>
        <taxon>malvids</taxon>
        <taxon>Brassicales</taxon>
        <taxon>Brassicaceae</taxon>
        <taxon>Brassiceae</taxon>
        <taxon>Brassica</taxon>
    </lineage>
</organism>
<gene>
    <name evidence="1" type="ORF">Bca52824_097131</name>
</gene>
<evidence type="ECO:0000313" key="2">
    <source>
        <dbReference type="Proteomes" id="UP000886595"/>
    </source>
</evidence>
<sequence>VVVVVGGGNIYRGSTAVALTVPPLIILGTRSILDFLMLGECVFFRRVSSVVIIVNFGFIS</sequence>
<reference evidence="1 2" key="1">
    <citation type="submission" date="2020-02" db="EMBL/GenBank/DDBJ databases">
        <authorList>
            <person name="Ma Q."/>
            <person name="Huang Y."/>
            <person name="Song X."/>
            <person name="Pei D."/>
        </authorList>
    </citation>
    <scope>NUCLEOTIDE SEQUENCE [LARGE SCALE GENOMIC DNA]</scope>
    <source>
        <strain evidence="1">Sxm20200214</strain>
        <tissue evidence="1">Leaf</tissue>
    </source>
</reference>
<dbReference type="AlphaFoldDB" id="A0A8X7NZJ7"/>
<dbReference type="Proteomes" id="UP000886595">
    <property type="component" value="Unassembled WGS sequence"/>
</dbReference>
<accession>A0A8X7NZJ7</accession>
<protein>
    <submittedName>
        <fullName evidence="1">Uncharacterized protein</fullName>
    </submittedName>
</protein>